<dbReference type="SUPFAM" id="SSF53474">
    <property type="entry name" value="alpha/beta-Hydrolases"/>
    <property type="match status" value="1"/>
</dbReference>
<proteinExistence type="inferred from homology"/>
<comment type="similarity">
    <text evidence="1">Belongs to the C/M/P thioester hydrolase family.</text>
</comment>
<gene>
    <name evidence="5" type="ORF">Athai_48620</name>
</gene>
<dbReference type="InterPro" id="IPR014940">
    <property type="entry name" value="BAAT_C"/>
</dbReference>
<dbReference type="InterPro" id="IPR016662">
    <property type="entry name" value="Acyl-CoA_thioEstase_long-chain"/>
</dbReference>
<evidence type="ECO:0000313" key="5">
    <source>
        <dbReference type="EMBL" id="BCJ37359.1"/>
    </source>
</evidence>
<feature type="active site" description="Charge relay system" evidence="2">
    <location>
        <position position="328"/>
    </location>
</feature>
<dbReference type="Proteomes" id="UP000611640">
    <property type="component" value="Chromosome"/>
</dbReference>
<protein>
    <submittedName>
        <fullName evidence="5">Acyl-CoA thioesterase</fullName>
    </submittedName>
</protein>
<feature type="active site" description="Charge relay system" evidence="2">
    <location>
        <position position="363"/>
    </location>
</feature>
<dbReference type="Gene3D" id="2.60.40.2240">
    <property type="entry name" value="Acyl-CoA thioester hydrolase/BAAT N-terminal domain"/>
    <property type="match status" value="1"/>
</dbReference>
<name>A0A7R7DT58_9ACTN</name>
<feature type="active site" description="Charge relay system" evidence="2">
    <location>
        <position position="244"/>
    </location>
</feature>
<dbReference type="PANTHER" id="PTHR10824:SF4">
    <property type="entry name" value="ACYL-COENZYME A THIOESTERASE 1-LIKE"/>
    <property type="match status" value="1"/>
</dbReference>
<dbReference type="GO" id="GO:0006637">
    <property type="term" value="P:acyl-CoA metabolic process"/>
    <property type="evidence" value="ECO:0007669"/>
    <property type="project" value="InterPro"/>
</dbReference>
<evidence type="ECO:0000256" key="2">
    <source>
        <dbReference type="PIRSR" id="PIRSR016521-1"/>
    </source>
</evidence>
<evidence type="ECO:0000313" key="6">
    <source>
        <dbReference type="Proteomes" id="UP000611640"/>
    </source>
</evidence>
<dbReference type="InterPro" id="IPR042490">
    <property type="entry name" value="Thio_Ohase/BAAT_N"/>
</dbReference>
<feature type="domain" description="Acyl-CoA thioester hydrolase/bile acid-CoA amino acid N-acetyltransferase" evidence="3">
    <location>
        <begin position="34"/>
        <end position="147"/>
    </location>
</feature>
<organism evidence="5 6">
    <name type="scientific">Actinocatenispora thailandica</name>
    <dbReference type="NCBI Taxonomy" id="227318"/>
    <lineage>
        <taxon>Bacteria</taxon>
        <taxon>Bacillati</taxon>
        <taxon>Actinomycetota</taxon>
        <taxon>Actinomycetes</taxon>
        <taxon>Micromonosporales</taxon>
        <taxon>Micromonosporaceae</taxon>
        <taxon>Actinocatenispora</taxon>
    </lineage>
</organism>
<dbReference type="InterPro" id="IPR029058">
    <property type="entry name" value="AB_hydrolase_fold"/>
</dbReference>
<dbReference type="GO" id="GO:0047617">
    <property type="term" value="F:fatty acyl-CoA hydrolase activity"/>
    <property type="evidence" value="ECO:0007669"/>
    <property type="project" value="TreeGrafter"/>
</dbReference>
<dbReference type="EMBL" id="AP023355">
    <property type="protein sequence ID" value="BCJ37359.1"/>
    <property type="molecule type" value="Genomic_DNA"/>
</dbReference>
<feature type="domain" description="BAAT/Acyl-CoA thioester hydrolase C-terminal" evidence="4">
    <location>
        <begin position="215"/>
        <end position="376"/>
    </location>
</feature>
<dbReference type="Gene3D" id="3.40.50.1820">
    <property type="entry name" value="alpha/beta hydrolase"/>
    <property type="match status" value="1"/>
</dbReference>
<dbReference type="InterPro" id="IPR006862">
    <property type="entry name" value="Thio_Ohase/aa_AcTrfase"/>
</dbReference>
<dbReference type="Pfam" id="PF04775">
    <property type="entry name" value="Bile_Hydr_Trans"/>
    <property type="match status" value="1"/>
</dbReference>
<dbReference type="PIRSF" id="PIRSF016521">
    <property type="entry name" value="Acyl-CoA_hydro"/>
    <property type="match status" value="1"/>
</dbReference>
<dbReference type="AlphaFoldDB" id="A0A7R7DT58"/>
<dbReference type="GO" id="GO:0006631">
    <property type="term" value="P:fatty acid metabolic process"/>
    <property type="evidence" value="ECO:0007669"/>
    <property type="project" value="TreeGrafter"/>
</dbReference>
<evidence type="ECO:0000259" key="4">
    <source>
        <dbReference type="Pfam" id="PF08840"/>
    </source>
</evidence>
<accession>A0A7R7DT58</accession>
<evidence type="ECO:0000259" key="3">
    <source>
        <dbReference type="Pfam" id="PF04775"/>
    </source>
</evidence>
<reference evidence="5 6" key="1">
    <citation type="submission" date="2020-08" db="EMBL/GenBank/DDBJ databases">
        <title>Whole genome shotgun sequence of Actinocatenispora thailandica NBRC 105041.</title>
        <authorList>
            <person name="Komaki H."/>
            <person name="Tamura T."/>
        </authorList>
    </citation>
    <scope>NUCLEOTIDE SEQUENCE [LARGE SCALE GENOMIC DNA]</scope>
    <source>
        <strain evidence="5 6">NBRC 105041</strain>
    </source>
</reference>
<dbReference type="Pfam" id="PF08840">
    <property type="entry name" value="BAAT_C"/>
    <property type="match status" value="1"/>
</dbReference>
<evidence type="ECO:0000256" key="1">
    <source>
        <dbReference type="ARBA" id="ARBA00006538"/>
    </source>
</evidence>
<sequence length="404" mass="43207">MLALVLTFAATALGGCGRNEHATISVDHPDSLADRPVHVRIAGLPPGHTVSVRLRLVDKRTLASTASYRVSSTGVVDLRTAKPVDGTPYRGADPMGLFWTLRANSDQNWHLGWTLRFTLTVRDGDTVVGQRTLTRRSTVPGLRSRKLRPATDGVYGTVFEPPAGSPRRPGVLVFGGSEGGEYLDGVARLLAVHGFPALSLAYFAEPGLPSTLRRVRLEYFAKALTVLSRQPGVDPKHLAVLGASRGGEAALLVGSYFPRQVQGVIALTPANVAIGSPPSGTAPAWTYRGHPIPYTRQFNEPAPTDVPDAVIPVERIAGPVLLTCGGRDAVWASCPYARAADARLTGHHDRYPHRVLAYPDAGHHSNALLPYVPVMGDPTAQADEAAKLAEWPATRTFLSDLASR</sequence>
<keyword evidence="6" id="KW-1185">Reference proteome</keyword>
<dbReference type="KEGG" id="atl:Athai_48620"/>
<dbReference type="PANTHER" id="PTHR10824">
    <property type="entry name" value="ACYL-COENZYME A THIOESTERASE-RELATED"/>
    <property type="match status" value="1"/>
</dbReference>